<gene>
    <name evidence="1" type="ORF">METZ01_LOCUS252769</name>
</gene>
<protein>
    <submittedName>
        <fullName evidence="1">Uncharacterized protein</fullName>
    </submittedName>
</protein>
<dbReference type="AlphaFoldDB" id="A0A382IKQ1"/>
<dbReference type="EMBL" id="UINC01067847">
    <property type="protein sequence ID" value="SVB99915.1"/>
    <property type="molecule type" value="Genomic_DNA"/>
</dbReference>
<evidence type="ECO:0000313" key="1">
    <source>
        <dbReference type="EMBL" id="SVB99915.1"/>
    </source>
</evidence>
<accession>A0A382IKQ1</accession>
<feature type="non-terminal residue" evidence="1">
    <location>
        <position position="32"/>
    </location>
</feature>
<sequence>MQKEAKVLQIIAPTKPEWRDLPVLDPQEGEVL</sequence>
<proteinExistence type="predicted"/>
<organism evidence="1">
    <name type="scientific">marine metagenome</name>
    <dbReference type="NCBI Taxonomy" id="408172"/>
    <lineage>
        <taxon>unclassified sequences</taxon>
        <taxon>metagenomes</taxon>
        <taxon>ecological metagenomes</taxon>
    </lineage>
</organism>
<reference evidence="1" key="1">
    <citation type="submission" date="2018-05" db="EMBL/GenBank/DDBJ databases">
        <authorList>
            <person name="Lanie J.A."/>
            <person name="Ng W.-L."/>
            <person name="Kazmierczak K.M."/>
            <person name="Andrzejewski T.M."/>
            <person name="Davidsen T.M."/>
            <person name="Wayne K.J."/>
            <person name="Tettelin H."/>
            <person name="Glass J.I."/>
            <person name="Rusch D."/>
            <person name="Podicherti R."/>
            <person name="Tsui H.-C.T."/>
            <person name="Winkler M.E."/>
        </authorList>
    </citation>
    <scope>NUCLEOTIDE SEQUENCE</scope>
</reference>
<name>A0A382IKQ1_9ZZZZ</name>